<feature type="domain" description="Fido" evidence="1">
    <location>
        <begin position="148"/>
        <end position="297"/>
    </location>
</feature>
<dbReference type="PROSITE" id="PS51459">
    <property type="entry name" value="FIDO"/>
    <property type="match status" value="1"/>
</dbReference>
<organism evidence="2 3">
    <name type="scientific">Paenibacillus hexagrammi</name>
    <dbReference type="NCBI Taxonomy" id="2908839"/>
    <lineage>
        <taxon>Bacteria</taxon>
        <taxon>Bacillati</taxon>
        <taxon>Bacillota</taxon>
        <taxon>Bacilli</taxon>
        <taxon>Bacillales</taxon>
        <taxon>Paenibacillaceae</taxon>
        <taxon>Paenibacillus</taxon>
    </lineage>
</organism>
<keyword evidence="3" id="KW-1185">Reference proteome</keyword>
<dbReference type="EMBL" id="CP090978">
    <property type="protein sequence ID" value="UJF33577.1"/>
    <property type="molecule type" value="Genomic_DNA"/>
</dbReference>
<dbReference type="InterPro" id="IPR003812">
    <property type="entry name" value="Fido"/>
</dbReference>
<dbReference type="PANTHER" id="PTHR13504:SF40">
    <property type="entry name" value="FIDO DOMAIN-CONTAINING PROTEIN"/>
    <property type="match status" value="1"/>
</dbReference>
<dbReference type="SUPFAM" id="SSF140931">
    <property type="entry name" value="Fic-like"/>
    <property type="match status" value="1"/>
</dbReference>
<dbReference type="InterPro" id="IPR040198">
    <property type="entry name" value="Fido_containing"/>
</dbReference>
<sequence>MYELLSKLYYKDPGTYSFEFERRINSYGTIKLPFSIKPFKSNEEFSCFYVNHAKLDLMHDQILHQSRRIRLIADQLPEIAIDQYIRAKLIDELLSTNEIEGVRSTKAEMEIVLEVVIRNENSKKKNVRHFSLMKSYVSLLSEKHSFLTSVEQVREIYDHLVRQEMKAEDHLDGKVFRKQPVDVVTATGKVIHKGVYPESSIYNYLKHMIEYLNEHPTPMLYKIAISHYLFGYIHPFYDGNGRTSRYISSMYLLSELDRLTALTLSYSTNKHRNLYYDAFSESNHPHNQGELTFFCEAFFEIIHKAQNDILVELSEKQIKIKQLEQLISVLPIEDEICSKILFYLGQNYIFGISGKGLLKKELEAISGDSSYVISKAVEVLKDRSLIEVLRKRPLEITLSGSLRATLED</sequence>
<dbReference type="Pfam" id="PF02661">
    <property type="entry name" value="Fic"/>
    <property type="match status" value="1"/>
</dbReference>
<dbReference type="Gene3D" id="1.10.3290.10">
    <property type="entry name" value="Fido-like domain"/>
    <property type="match status" value="1"/>
</dbReference>
<name>A0ABY3SHQ8_9BACL</name>
<proteinExistence type="predicted"/>
<dbReference type="InterPro" id="IPR036597">
    <property type="entry name" value="Fido-like_dom_sf"/>
</dbReference>
<protein>
    <submittedName>
        <fullName evidence="2">Fic family protein</fullName>
    </submittedName>
</protein>
<accession>A0ABY3SHQ8</accession>
<dbReference type="PANTHER" id="PTHR13504">
    <property type="entry name" value="FIDO DOMAIN-CONTAINING PROTEIN DDB_G0283145"/>
    <property type="match status" value="1"/>
</dbReference>
<gene>
    <name evidence="2" type="ORF">L0M14_29475</name>
</gene>
<dbReference type="RefSeq" id="WP_235119948.1">
    <property type="nucleotide sequence ID" value="NZ_CP090978.1"/>
</dbReference>
<reference evidence="2 3" key="1">
    <citation type="journal article" date="2024" name="Int. J. Syst. Evol. Microbiol.">
        <title>Paenibacillus hexagrammi sp. nov., a novel bacterium isolated from the gut content of Hexagrammos agrammus.</title>
        <authorList>
            <person name="Jung H.K."/>
            <person name="Kim D.G."/>
            <person name="Zin H."/>
            <person name="Park J."/>
            <person name="Jung H."/>
            <person name="Kim Y.O."/>
            <person name="Kong H.J."/>
            <person name="Kim J.W."/>
            <person name="Kim Y.S."/>
        </authorList>
    </citation>
    <scope>NUCLEOTIDE SEQUENCE [LARGE SCALE GENOMIC DNA]</scope>
    <source>
        <strain evidence="2 3">YPD9-1</strain>
    </source>
</reference>
<evidence type="ECO:0000313" key="2">
    <source>
        <dbReference type="EMBL" id="UJF33577.1"/>
    </source>
</evidence>
<evidence type="ECO:0000259" key="1">
    <source>
        <dbReference type="PROSITE" id="PS51459"/>
    </source>
</evidence>
<evidence type="ECO:0000313" key="3">
    <source>
        <dbReference type="Proteomes" id="UP001649230"/>
    </source>
</evidence>
<dbReference type="Proteomes" id="UP001649230">
    <property type="component" value="Chromosome"/>
</dbReference>